<dbReference type="EMBL" id="GBXM01108848">
    <property type="protein sequence ID" value="JAG99728.1"/>
    <property type="molecule type" value="Transcribed_RNA"/>
</dbReference>
<name>A0A0E9P5P0_ANGAN</name>
<protein>
    <submittedName>
        <fullName evidence="1">Uncharacterized protein</fullName>
    </submittedName>
</protein>
<organism evidence="1">
    <name type="scientific">Anguilla anguilla</name>
    <name type="common">European freshwater eel</name>
    <name type="synonym">Muraena anguilla</name>
    <dbReference type="NCBI Taxonomy" id="7936"/>
    <lineage>
        <taxon>Eukaryota</taxon>
        <taxon>Metazoa</taxon>
        <taxon>Chordata</taxon>
        <taxon>Craniata</taxon>
        <taxon>Vertebrata</taxon>
        <taxon>Euteleostomi</taxon>
        <taxon>Actinopterygii</taxon>
        <taxon>Neopterygii</taxon>
        <taxon>Teleostei</taxon>
        <taxon>Anguilliformes</taxon>
        <taxon>Anguillidae</taxon>
        <taxon>Anguilla</taxon>
    </lineage>
</organism>
<accession>A0A0E9P5P0</accession>
<proteinExistence type="predicted"/>
<sequence>MYIENGKCPIPLAPKGLSDLSHIYGREPNSISS</sequence>
<reference evidence="1" key="1">
    <citation type="submission" date="2014-11" db="EMBL/GenBank/DDBJ databases">
        <authorList>
            <person name="Amaro Gonzalez C."/>
        </authorList>
    </citation>
    <scope>NUCLEOTIDE SEQUENCE</scope>
</reference>
<dbReference type="AlphaFoldDB" id="A0A0E9P5P0"/>
<reference evidence="1" key="2">
    <citation type="journal article" date="2015" name="Fish Shellfish Immunol.">
        <title>Early steps in the European eel (Anguilla anguilla)-Vibrio vulnificus interaction in the gills: Role of the RtxA13 toxin.</title>
        <authorList>
            <person name="Callol A."/>
            <person name="Pajuelo D."/>
            <person name="Ebbesson L."/>
            <person name="Teles M."/>
            <person name="MacKenzie S."/>
            <person name="Amaro C."/>
        </authorList>
    </citation>
    <scope>NUCLEOTIDE SEQUENCE</scope>
</reference>
<evidence type="ECO:0000313" key="1">
    <source>
        <dbReference type="EMBL" id="JAG99728.1"/>
    </source>
</evidence>